<comment type="caution">
    <text evidence="1">The sequence shown here is derived from an EMBL/GenBank/DDBJ whole genome shotgun (WGS) entry which is preliminary data.</text>
</comment>
<proteinExistence type="predicted"/>
<evidence type="ECO:0000313" key="2">
    <source>
        <dbReference type="Proteomes" id="UP001516400"/>
    </source>
</evidence>
<evidence type="ECO:0000313" key="1">
    <source>
        <dbReference type="EMBL" id="KAL3268609.1"/>
    </source>
</evidence>
<gene>
    <name evidence="1" type="ORF">HHI36_007715</name>
</gene>
<sequence length="106" mass="11712">MSVIVCSGSKIPTNTNSKLKGATRRRWIYVGCISGKDVSVEDVFIHASFISTAVNGFEKRGIWPYNSSVFSENDFAPLLMTDIPQIEREREPITEVTNATITSNIG</sequence>
<dbReference type="AlphaFoldDB" id="A0ABD2MQT4"/>
<dbReference type="EMBL" id="JABFTP020000021">
    <property type="protein sequence ID" value="KAL3268609.1"/>
    <property type="molecule type" value="Genomic_DNA"/>
</dbReference>
<keyword evidence="2" id="KW-1185">Reference proteome</keyword>
<organism evidence="1 2">
    <name type="scientific">Cryptolaemus montrouzieri</name>
    <dbReference type="NCBI Taxonomy" id="559131"/>
    <lineage>
        <taxon>Eukaryota</taxon>
        <taxon>Metazoa</taxon>
        <taxon>Ecdysozoa</taxon>
        <taxon>Arthropoda</taxon>
        <taxon>Hexapoda</taxon>
        <taxon>Insecta</taxon>
        <taxon>Pterygota</taxon>
        <taxon>Neoptera</taxon>
        <taxon>Endopterygota</taxon>
        <taxon>Coleoptera</taxon>
        <taxon>Polyphaga</taxon>
        <taxon>Cucujiformia</taxon>
        <taxon>Coccinelloidea</taxon>
        <taxon>Coccinellidae</taxon>
        <taxon>Scymninae</taxon>
        <taxon>Scymnini</taxon>
        <taxon>Cryptolaemus</taxon>
    </lineage>
</organism>
<accession>A0ABD2MQT4</accession>
<reference evidence="1 2" key="1">
    <citation type="journal article" date="2021" name="BMC Biol.">
        <title>Horizontally acquired antibacterial genes associated with adaptive radiation of ladybird beetles.</title>
        <authorList>
            <person name="Li H.S."/>
            <person name="Tang X.F."/>
            <person name="Huang Y.H."/>
            <person name="Xu Z.Y."/>
            <person name="Chen M.L."/>
            <person name="Du X.Y."/>
            <person name="Qiu B.Y."/>
            <person name="Chen P.T."/>
            <person name="Zhang W."/>
            <person name="Slipinski A."/>
            <person name="Escalona H.E."/>
            <person name="Waterhouse R.M."/>
            <person name="Zwick A."/>
            <person name="Pang H."/>
        </authorList>
    </citation>
    <scope>NUCLEOTIDE SEQUENCE [LARGE SCALE GENOMIC DNA]</scope>
    <source>
        <strain evidence="1">SYSU2018</strain>
    </source>
</reference>
<name>A0ABD2MQT4_9CUCU</name>
<dbReference type="Proteomes" id="UP001516400">
    <property type="component" value="Unassembled WGS sequence"/>
</dbReference>
<protein>
    <submittedName>
        <fullName evidence="1">Uncharacterized protein</fullName>
    </submittedName>
</protein>